<feature type="compositionally biased region" description="Acidic residues" evidence="1">
    <location>
        <begin position="349"/>
        <end position="378"/>
    </location>
</feature>
<accession>A0A1V8TPV4</accession>
<feature type="region of interest" description="Disordered" evidence="1">
    <location>
        <begin position="656"/>
        <end position="785"/>
    </location>
</feature>
<feature type="compositionally biased region" description="Basic and acidic residues" evidence="1">
    <location>
        <begin position="200"/>
        <end position="217"/>
    </location>
</feature>
<proteinExistence type="predicted"/>
<feature type="region of interest" description="Disordered" evidence="1">
    <location>
        <begin position="1"/>
        <end position="297"/>
    </location>
</feature>
<feature type="compositionally biased region" description="Polar residues" evidence="1">
    <location>
        <begin position="485"/>
        <end position="500"/>
    </location>
</feature>
<name>A0A1V8TPV4_9PEZI</name>
<protein>
    <submittedName>
        <fullName evidence="2">Uncharacterized protein</fullName>
    </submittedName>
</protein>
<feature type="compositionally biased region" description="Polar residues" evidence="1">
    <location>
        <begin position="144"/>
        <end position="154"/>
    </location>
</feature>
<dbReference type="STRING" id="1507870.A0A1V8TPV4"/>
<feature type="compositionally biased region" description="Polar residues" evidence="1">
    <location>
        <begin position="410"/>
        <end position="432"/>
    </location>
</feature>
<feature type="compositionally biased region" description="Polar residues" evidence="1">
    <location>
        <begin position="266"/>
        <end position="281"/>
    </location>
</feature>
<dbReference type="AlphaFoldDB" id="A0A1V8TPV4"/>
<feature type="compositionally biased region" description="Low complexity" evidence="1">
    <location>
        <begin position="94"/>
        <end position="109"/>
    </location>
</feature>
<feature type="compositionally biased region" description="Acidic residues" evidence="1">
    <location>
        <begin position="243"/>
        <end position="252"/>
    </location>
</feature>
<dbReference type="EMBL" id="NAJO01000003">
    <property type="protein sequence ID" value="OQO13271.1"/>
    <property type="molecule type" value="Genomic_DNA"/>
</dbReference>
<dbReference type="Proteomes" id="UP000192596">
    <property type="component" value="Unassembled WGS sequence"/>
</dbReference>
<feature type="compositionally biased region" description="Low complexity" evidence="1">
    <location>
        <begin position="526"/>
        <end position="545"/>
    </location>
</feature>
<keyword evidence="3" id="KW-1185">Reference proteome</keyword>
<evidence type="ECO:0000313" key="3">
    <source>
        <dbReference type="Proteomes" id="UP000192596"/>
    </source>
</evidence>
<organism evidence="2 3">
    <name type="scientific">Cryoendolithus antarcticus</name>
    <dbReference type="NCBI Taxonomy" id="1507870"/>
    <lineage>
        <taxon>Eukaryota</taxon>
        <taxon>Fungi</taxon>
        <taxon>Dikarya</taxon>
        <taxon>Ascomycota</taxon>
        <taxon>Pezizomycotina</taxon>
        <taxon>Dothideomycetes</taxon>
        <taxon>Dothideomycetidae</taxon>
        <taxon>Cladosporiales</taxon>
        <taxon>Cladosporiaceae</taxon>
        <taxon>Cryoendolithus</taxon>
    </lineage>
</organism>
<evidence type="ECO:0000313" key="2">
    <source>
        <dbReference type="EMBL" id="OQO13271.1"/>
    </source>
</evidence>
<feature type="compositionally biased region" description="Polar residues" evidence="1">
    <location>
        <begin position="455"/>
        <end position="469"/>
    </location>
</feature>
<sequence length="802" mass="85370">MPVASPQPQTSAMSPSPLFPGSGGLRPSLMKRHSSQLSNGYIRHSSREVASPGSNPSEAPLQPRHAVRPKTHARVVLPRNHSSGRNLAKMARQAANGPAHGPAHGPAGAQTHVRQRSHEGDTEIRLPGSLNESVGVPNPPIRRNMTSSQLPRNTSHTKLKKNYSHGQLQRLGSGKNLAALGSTQRAPPSPGLRPKSKRPKSADFGKVAAEKDLHQQEVELAEQLQAKRDGPKKVGFAVGSSDDTSDAEEVPEMEGSGMQEDEWTEESASASPYSTRQNTADNSRRPSVVQDRPSGKVEMARALANEVGLAMAAEVKAQREGKGQEAEADGTPAASYEDEDAGAEARADNDDDEEAEEEEEEDDDDDEEHEEQSEEDDQPSPRSMPRVQRRPNTQRTAQDELPSRPAQHQRVVSTSKEHANPTTQFLRRNSAQLAAPARISNITALDDVHSKRSSPDASMDSSRNLSQDPADQDELVSRFLPSGSHPATSSGTNTMTQNTPKHSHFHTPEEDSTLAAQHRGSISGRVPISPGGSTVSGSSGAATPALGRSRTELKMLQEKAIAEMESLRPPAVPAHVYDRRNESLKSYLNLAAAYTATAEGSNSISGLPMERLASSTLGPEIFQGRFKAVRTELRVVQKFRDPFAESIARLQRCKGLRGKLGLPPPTGPGSKPQLQLGSRGQTAAQGTAAALRGSKSAVSLPVRDRRPPEMAAIGTPPTAASQHLPNHTATSASPPKNSISPAKPALTVGSRGVVATRTGSQRRGVSFAGAPPIVKEPSAAEAEGGAEAVARKLWDSVLEGGS</sequence>
<comment type="caution">
    <text evidence="2">The sequence shown here is derived from an EMBL/GenBank/DDBJ whole genome shotgun (WGS) entry which is preliminary data.</text>
</comment>
<dbReference type="InParanoid" id="A0A1V8TPV4"/>
<dbReference type="OrthoDB" id="5430106at2759"/>
<feature type="compositionally biased region" description="Polar residues" evidence="1">
    <location>
        <begin position="718"/>
        <end position="740"/>
    </location>
</feature>
<feature type="compositionally biased region" description="Basic and acidic residues" evidence="1">
    <location>
        <begin position="316"/>
        <end position="325"/>
    </location>
</feature>
<reference evidence="3" key="1">
    <citation type="submission" date="2017-03" db="EMBL/GenBank/DDBJ databases">
        <title>Genomes of endolithic fungi from Antarctica.</title>
        <authorList>
            <person name="Coleine C."/>
            <person name="Masonjones S."/>
            <person name="Stajich J.E."/>
        </authorList>
    </citation>
    <scope>NUCLEOTIDE SEQUENCE [LARGE SCALE GENOMIC DNA]</scope>
    <source>
        <strain evidence="3">CCFEE 5527</strain>
    </source>
</reference>
<feature type="compositionally biased region" description="Polar residues" evidence="1">
    <location>
        <begin position="1"/>
        <end position="14"/>
    </location>
</feature>
<gene>
    <name evidence="2" type="ORF">B0A48_01499</name>
</gene>
<feature type="compositionally biased region" description="Low complexity" evidence="1">
    <location>
        <begin position="668"/>
        <end position="690"/>
    </location>
</feature>
<feature type="region of interest" description="Disordered" evidence="1">
    <location>
        <begin position="315"/>
        <end position="550"/>
    </location>
</feature>
<evidence type="ECO:0000256" key="1">
    <source>
        <dbReference type="SAM" id="MobiDB-lite"/>
    </source>
</evidence>